<evidence type="ECO:0000256" key="5">
    <source>
        <dbReference type="ARBA" id="ARBA00023136"/>
    </source>
</evidence>
<keyword evidence="5 6" id="KW-0472">Membrane</keyword>
<name>A0A6G1GM05_9PEZI</name>
<keyword evidence="4 6" id="KW-1133">Transmembrane helix</keyword>
<dbReference type="InterPro" id="IPR002293">
    <property type="entry name" value="AA/rel_permease1"/>
</dbReference>
<dbReference type="GO" id="GO:0022857">
    <property type="term" value="F:transmembrane transporter activity"/>
    <property type="evidence" value="ECO:0007669"/>
    <property type="project" value="InterPro"/>
</dbReference>
<feature type="transmembrane region" description="Helical" evidence="6">
    <location>
        <begin position="204"/>
        <end position="224"/>
    </location>
</feature>
<keyword evidence="8" id="KW-1185">Reference proteome</keyword>
<dbReference type="PANTHER" id="PTHR45649:SF4">
    <property type="entry name" value="TRANSPORTER, PUTATIVE (EUROFUNG)-RELATED"/>
    <property type="match status" value="1"/>
</dbReference>
<accession>A0A6G1GM05</accession>
<dbReference type="GO" id="GO:0016020">
    <property type="term" value="C:membrane"/>
    <property type="evidence" value="ECO:0007669"/>
    <property type="project" value="UniProtKB-SubCell"/>
</dbReference>
<evidence type="ECO:0000256" key="2">
    <source>
        <dbReference type="ARBA" id="ARBA00022448"/>
    </source>
</evidence>
<comment type="subcellular location">
    <subcellularLocation>
        <location evidence="1">Membrane</location>
        <topology evidence="1">Multi-pass membrane protein</topology>
    </subcellularLocation>
</comment>
<feature type="transmembrane region" description="Helical" evidence="6">
    <location>
        <begin position="455"/>
        <end position="477"/>
    </location>
</feature>
<evidence type="ECO:0000256" key="3">
    <source>
        <dbReference type="ARBA" id="ARBA00022692"/>
    </source>
</evidence>
<evidence type="ECO:0000256" key="1">
    <source>
        <dbReference type="ARBA" id="ARBA00004141"/>
    </source>
</evidence>
<feature type="transmembrane region" description="Helical" evidence="6">
    <location>
        <begin position="54"/>
        <end position="80"/>
    </location>
</feature>
<feature type="transmembrane region" description="Helical" evidence="6">
    <location>
        <begin position="177"/>
        <end position="197"/>
    </location>
</feature>
<feature type="transmembrane region" description="Helical" evidence="6">
    <location>
        <begin position="387"/>
        <end position="407"/>
    </location>
</feature>
<evidence type="ECO:0000256" key="4">
    <source>
        <dbReference type="ARBA" id="ARBA00022989"/>
    </source>
</evidence>
<feature type="transmembrane region" description="Helical" evidence="6">
    <location>
        <begin position="413"/>
        <end position="434"/>
    </location>
</feature>
<dbReference type="OrthoDB" id="3257095at2759"/>
<dbReference type="Proteomes" id="UP000800041">
    <property type="component" value="Unassembled WGS sequence"/>
</dbReference>
<dbReference type="Pfam" id="PF13520">
    <property type="entry name" value="AA_permease_2"/>
    <property type="match status" value="1"/>
</dbReference>
<reference evidence="7" key="1">
    <citation type="journal article" date="2020" name="Stud. Mycol.">
        <title>101 Dothideomycetes genomes: a test case for predicting lifestyles and emergence of pathogens.</title>
        <authorList>
            <person name="Haridas S."/>
            <person name="Albert R."/>
            <person name="Binder M."/>
            <person name="Bloem J."/>
            <person name="Labutti K."/>
            <person name="Salamov A."/>
            <person name="Andreopoulos B."/>
            <person name="Baker S."/>
            <person name="Barry K."/>
            <person name="Bills G."/>
            <person name="Bluhm B."/>
            <person name="Cannon C."/>
            <person name="Castanera R."/>
            <person name="Culley D."/>
            <person name="Daum C."/>
            <person name="Ezra D."/>
            <person name="Gonzalez J."/>
            <person name="Henrissat B."/>
            <person name="Kuo A."/>
            <person name="Liang C."/>
            <person name="Lipzen A."/>
            <person name="Lutzoni F."/>
            <person name="Magnuson J."/>
            <person name="Mondo S."/>
            <person name="Nolan M."/>
            <person name="Ohm R."/>
            <person name="Pangilinan J."/>
            <person name="Park H.-J."/>
            <person name="Ramirez L."/>
            <person name="Alfaro M."/>
            <person name="Sun H."/>
            <person name="Tritt A."/>
            <person name="Yoshinaga Y."/>
            <person name="Zwiers L.-H."/>
            <person name="Turgeon B."/>
            <person name="Goodwin S."/>
            <person name="Spatafora J."/>
            <person name="Crous P."/>
            <person name="Grigoriev I."/>
        </authorList>
    </citation>
    <scope>NUCLEOTIDE SEQUENCE</scope>
    <source>
        <strain evidence="7">CBS 113979</strain>
    </source>
</reference>
<keyword evidence="3 6" id="KW-0812">Transmembrane</keyword>
<protein>
    <submittedName>
        <fullName evidence="7">Amino acid transporter</fullName>
    </submittedName>
</protein>
<dbReference type="Gene3D" id="1.20.1740.10">
    <property type="entry name" value="Amino acid/polyamine transporter I"/>
    <property type="match status" value="1"/>
</dbReference>
<evidence type="ECO:0000313" key="7">
    <source>
        <dbReference type="EMBL" id="KAF1981787.1"/>
    </source>
</evidence>
<feature type="transmembrane region" description="Helical" evidence="6">
    <location>
        <begin position="489"/>
        <end position="506"/>
    </location>
</feature>
<feature type="transmembrane region" description="Helical" evidence="6">
    <location>
        <begin position="86"/>
        <end position="106"/>
    </location>
</feature>
<organism evidence="7 8">
    <name type="scientific">Aulographum hederae CBS 113979</name>
    <dbReference type="NCBI Taxonomy" id="1176131"/>
    <lineage>
        <taxon>Eukaryota</taxon>
        <taxon>Fungi</taxon>
        <taxon>Dikarya</taxon>
        <taxon>Ascomycota</taxon>
        <taxon>Pezizomycotina</taxon>
        <taxon>Dothideomycetes</taxon>
        <taxon>Pleosporomycetidae</taxon>
        <taxon>Aulographales</taxon>
        <taxon>Aulographaceae</taxon>
    </lineage>
</organism>
<feature type="transmembrane region" description="Helical" evidence="6">
    <location>
        <begin position="291"/>
        <end position="312"/>
    </location>
</feature>
<gene>
    <name evidence="7" type="ORF">K402DRAFT_449005</name>
</gene>
<evidence type="ECO:0000313" key="8">
    <source>
        <dbReference type="Proteomes" id="UP000800041"/>
    </source>
</evidence>
<dbReference type="AlphaFoldDB" id="A0A6G1GM05"/>
<dbReference type="PANTHER" id="PTHR45649">
    <property type="entry name" value="AMINO-ACID PERMEASE BAT1"/>
    <property type="match status" value="1"/>
</dbReference>
<evidence type="ECO:0000256" key="6">
    <source>
        <dbReference type="SAM" id="Phobius"/>
    </source>
</evidence>
<feature type="transmembrane region" description="Helical" evidence="6">
    <location>
        <begin position="332"/>
        <end position="356"/>
    </location>
</feature>
<proteinExistence type="predicted"/>
<dbReference type="EMBL" id="ML977193">
    <property type="protein sequence ID" value="KAF1981787.1"/>
    <property type="molecule type" value="Genomic_DNA"/>
</dbReference>
<keyword evidence="2" id="KW-0813">Transport</keyword>
<sequence>MEEIKAHHPGVVEPKSSSEAAAVEYDGEYGDTHWDLKDMQRLGKKQEFKRNFSFYSTLGFVSIYMATWEFVLVSLSVGFANGGFAGLFWTFIGTVLCYSTIVASLAELESMAPTSGGQYHWVSEFAPEKHQKILSYLAGWMSTLGWLASNASAGFIVTTMIEAGIEITNAEFVFPNWQYTLIVLAFIVLTIFINTWGAKTLPTLEVISLVAHILGFFVFLGILWGMTPRNSAHAVFAEFTDESGWNNIGTACLISQVSVLYCNLGSDSIVHISEEVEDASLIVPRAMWWSYVINVLMGIVMLITMLFGIGPLEDVLEADAPYLNLFLNTGSTGVAVFLIIILFLLIFSGNITALATTSREVWAFSRDNGLPGSSWISKMNHKWNTPFNSVYVTSVFTAILCCINFGSTLAFNIIISLSLLALLSTYMISIGCVLHKRLTHQALPPARWSLGRLGLPVNLFAFFYSGFAIVFCCFPTGRPVELDSANWAPLVWVGVLMLAGVSYIFHGKKYYTPPVMYVEGRKAAGVGLQAVS</sequence>
<dbReference type="PIRSF" id="PIRSF006060">
    <property type="entry name" value="AA_transporter"/>
    <property type="match status" value="1"/>
</dbReference>